<protein>
    <submittedName>
        <fullName evidence="2">Uncharacterized protein LOC114341435</fullName>
    </submittedName>
</protein>
<evidence type="ECO:0000259" key="1">
    <source>
        <dbReference type="Pfam" id="PF20700"/>
    </source>
</evidence>
<proteinExistence type="predicted"/>
<reference evidence="2" key="1">
    <citation type="submission" date="2025-08" db="UniProtKB">
        <authorList>
            <consortium name="RefSeq"/>
        </authorList>
    </citation>
    <scope>IDENTIFICATION</scope>
    <source>
        <tissue evidence="2">Whole insect</tissue>
    </source>
</reference>
<dbReference type="AlphaFoldDB" id="A0A6P7GEL7"/>
<gene>
    <name evidence="2" type="primary">LOC114341435</name>
</gene>
<dbReference type="Pfam" id="PF20700">
    <property type="entry name" value="Mutator"/>
    <property type="match status" value="1"/>
</dbReference>
<dbReference type="InterPro" id="IPR049012">
    <property type="entry name" value="Mutator_transp_dom"/>
</dbReference>
<sequence length="262" mass="29966">MVENRYADSGPEFFHAQTIEVSETDRTRFELKFRGLVNSKIIVEYKSDLETQNVTPGGIGQCAVVVDGGWSHRSYGHKYTSTSEISCIIGVHTKKLLFVRIRNTYCGICAINERKQTTTSTHTCYKNWTGSSPAMEADIRIEGFLKSESIHNLQYRTFIGDGDSSVHSKILEKVPYTRKIRKIECANHLTKYMTKNFHEMAKEPATNKKLLSSARINFIGHFCRKLISIYARKDNPCVENLKTDLLNVINHVFGDHEYCKQE</sequence>
<feature type="domain" description="Mutator-like transposase" evidence="1">
    <location>
        <begin position="54"/>
        <end position="261"/>
    </location>
</feature>
<accession>A0A6P7GEL7</accession>
<dbReference type="RefSeq" id="XP_028148034.1">
    <property type="nucleotide sequence ID" value="XM_028292233.1"/>
</dbReference>
<organism evidence="2">
    <name type="scientific">Diabrotica virgifera virgifera</name>
    <name type="common">western corn rootworm</name>
    <dbReference type="NCBI Taxonomy" id="50390"/>
    <lineage>
        <taxon>Eukaryota</taxon>
        <taxon>Metazoa</taxon>
        <taxon>Ecdysozoa</taxon>
        <taxon>Arthropoda</taxon>
        <taxon>Hexapoda</taxon>
        <taxon>Insecta</taxon>
        <taxon>Pterygota</taxon>
        <taxon>Neoptera</taxon>
        <taxon>Endopterygota</taxon>
        <taxon>Coleoptera</taxon>
        <taxon>Polyphaga</taxon>
        <taxon>Cucujiformia</taxon>
        <taxon>Chrysomeloidea</taxon>
        <taxon>Chrysomelidae</taxon>
        <taxon>Galerucinae</taxon>
        <taxon>Diabroticina</taxon>
        <taxon>Diabroticites</taxon>
        <taxon>Diabrotica</taxon>
    </lineage>
</organism>
<name>A0A6P7GEL7_DIAVI</name>
<dbReference type="InParanoid" id="A0A6P7GEL7"/>
<evidence type="ECO:0000313" key="2">
    <source>
        <dbReference type="RefSeq" id="XP_028148034.1"/>
    </source>
</evidence>